<feature type="domain" description="Reverse transcriptase" evidence="1">
    <location>
        <begin position="412"/>
        <end position="681"/>
    </location>
</feature>
<keyword evidence="3" id="KW-1185">Reference proteome</keyword>
<evidence type="ECO:0000259" key="1">
    <source>
        <dbReference type="PROSITE" id="PS50878"/>
    </source>
</evidence>
<organism evidence="2 3">
    <name type="scientific">Pygocentrus nattereri</name>
    <name type="common">Red-bellied piranha</name>
    <dbReference type="NCBI Taxonomy" id="42514"/>
    <lineage>
        <taxon>Eukaryota</taxon>
        <taxon>Metazoa</taxon>
        <taxon>Chordata</taxon>
        <taxon>Craniata</taxon>
        <taxon>Vertebrata</taxon>
        <taxon>Euteleostomi</taxon>
        <taxon>Actinopterygii</taxon>
        <taxon>Neopterygii</taxon>
        <taxon>Teleostei</taxon>
        <taxon>Ostariophysi</taxon>
        <taxon>Characiformes</taxon>
        <taxon>Characoidei</taxon>
        <taxon>Pygocentrus</taxon>
    </lineage>
</organism>
<dbReference type="InterPro" id="IPR043502">
    <property type="entry name" value="DNA/RNA_pol_sf"/>
</dbReference>
<dbReference type="PANTHER" id="PTHR19446">
    <property type="entry name" value="REVERSE TRANSCRIPTASES"/>
    <property type="match status" value="1"/>
</dbReference>
<name>A0AAR2JQE7_PYGNA</name>
<protein>
    <recommendedName>
        <fullName evidence="1">Reverse transcriptase domain-containing protein</fullName>
    </recommendedName>
</protein>
<dbReference type="GeneTree" id="ENSGT00940000163630"/>
<dbReference type="SUPFAM" id="SSF56672">
    <property type="entry name" value="DNA/RNA polymerases"/>
    <property type="match status" value="2"/>
</dbReference>
<dbReference type="Ensembl" id="ENSPNAT00000053150.1">
    <property type="protein sequence ID" value="ENSPNAP00000052076.1"/>
    <property type="gene ID" value="ENSPNAG00000032612.1"/>
</dbReference>
<proteinExistence type="predicted"/>
<dbReference type="InterPro" id="IPR000477">
    <property type="entry name" value="RT_dom"/>
</dbReference>
<dbReference type="CDD" id="cd01650">
    <property type="entry name" value="RT_nLTR_like"/>
    <property type="match status" value="1"/>
</dbReference>
<accession>A0AAR2JQE7</accession>
<evidence type="ECO:0000313" key="2">
    <source>
        <dbReference type="Ensembl" id="ENSPNAP00000052076.1"/>
    </source>
</evidence>
<dbReference type="Proteomes" id="UP001501920">
    <property type="component" value="Chromosome 25"/>
</dbReference>
<dbReference type="PROSITE" id="PS50878">
    <property type="entry name" value="RT_POL"/>
    <property type="match status" value="1"/>
</dbReference>
<evidence type="ECO:0000313" key="3">
    <source>
        <dbReference type="Proteomes" id="UP001501920"/>
    </source>
</evidence>
<sequence length="1169" mass="133347">MILDVQISKDRHAAPQWRFNTLLLSDKEFCVFISNTIDEFLSFNQKDSISYSLLWETLKCYLREINAIFKKFYTALYKSESLADKTKLNTFFHDLPNPVIDVDTVKQLEIPLSLLEVSNAIKAMQSRKAPGPDGFPMEFYKTFIHKLAPLLLSVYNDSYRPISLLNADVKVLAKAIASRLENVLPHIISDEQNGFIKGRQLFFNTRTLFNVIYSKQVAELPELVISLDAEKAFDRVEWEYLFMELKKFGLGPKLISRIQLLYLLLHGSPPYRGGEVCAKTRVWEEFGEALESDFKSAPKRFWQTVRRLRRGKQCATSTVYSGDGVLLTSTEDVIGRWKEYFEDLLNPTDTFSSEEAESGDTGIGLSITEAEVAKVVKKLLGGRAAGVDEIRPEFLKALDVVGLSWLTRLFNIAWTSGVVPLDWQTGVVVPLFKKGDRRVCSNYRGITLLSLPGKVYARVLEKRVRLIVEPQIQEEQCGFRPGRGTLDQLFTLSRILEGSWEFAQPVHMCFVDLEKAFDCVPRGILWEVLREYGVHGSLLRAIQALYKQTSVHTNDTHSEFFPLGRGARQGCPLSPLLFAIAIEPLSIALRSCPLIKGIIRNGIEYKVSLYADDLLLYITDPDRTLPAVLSILEDFGSFSGYKLNLGKSECFPVNATACDLQQSDLPFQFSPSGFKYLGVNVTRTLAGLSSANFTPLVRKVTSDFQRWGNLPLSLIGKINVVKMAILPKFLFRLIPLFLPAHFFNSLDSIIGSFIWGGKPPRVSKTLLQRCRLSGGLALPNLRFYYWATHIHNLCYLLDSPQYIWSKMELASCKRTSLPALLFSSLPARPSLYTDNPVLLNTLKIWYQFRRYFKFTTASLSLPVKNNKLFPSSLTDPIFTVWFDKGITQFRHLYADGVFSNFINLSAQFDLPSSHLFRYFQARNFASKSFLNFPDLPEKQCWEHMLSDSPHHRGSISRIYNIILASGKYSSTKFKSEWETELGIRIAESSWDQAMERIRSTTSCARLGLIQFKVVHRVHFSKTRLASIYPEVEDRCDRCHGSPCHLSHMFYLCPYLKNFWTQYFSIISTVLGVNLQPCPLISIFGISDPSLTLSSTQKDVIAFTSLLARRSLLLQWKSSKCPPISRWLMDVMSFLKLEKIKYTIRGCTAKFFNKWQPFISYFNELETLPN</sequence>
<reference evidence="2" key="3">
    <citation type="submission" date="2025-09" db="UniProtKB">
        <authorList>
            <consortium name="Ensembl"/>
        </authorList>
    </citation>
    <scope>IDENTIFICATION</scope>
</reference>
<dbReference type="AlphaFoldDB" id="A0AAR2JQE7"/>
<reference evidence="2" key="2">
    <citation type="submission" date="2025-08" db="UniProtKB">
        <authorList>
            <consortium name="Ensembl"/>
        </authorList>
    </citation>
    <scope>IDENTIFICATION</scope>
</reference>
<dbReference type="Pfam" id="PF00078">
    <property type="entry name" value="RVT_1"/>
    <property type="match status" value="2"/>
</dbReference>
<reference evidence="2 3" key="1">
    <citation type="submission" date="2020-10" db="EMBL/GenBank/DDBJ databases">
        <title>Pygocentrus nattereri (red-bellied piranha) genome, fPygNat1, primary haplotype.</title>
        <authorList>
            <person name="Myers G."/>
            <person name="Meyer A."/>
            <person name="Karagic N."/>
            <person name="Pippel M."/>
            <person name="Winkler S."/>
            <person name="Tracey A."/>
            <person name="Wood J."/>
            <person name="Formenti G."/>
            <person name="Howe K."/>
            <person name="Fedrigo O."/>
            <person name="Jarvis E.D."/>
        </authorList>
    </citation>
    <scope>NUCLEOTIDE SEQUENCE [LARGE SCALE GENOMIC DNA]</scope>
</reference>